<dbReference type="Pfam" id="PF20239">
    <property type="entry name" value="DUF6596"/>
    <property type="match status" value="1"/>
</dbReference>
<dbReference type="Gene3D" id="1.25.40.10">
    <property type="entry name" value="Tetratricopeptide repeat domain"/>
    <property type="match status" value="1"/>
</dbReference>
<dbReference type="Gene3D" id="1.10.1740.10">
    <property type="match status" value="1"/>
</dbReference>
<dbReference type="GO" id="GO:0016987">
    <property type="term" value="F:sigma factor activity"/>
    <property type="evidence" value="ECO:0007669"/>
    <property type="project" value="InterPro"/>
</dbReference>
<evidence type="ECO:0000313" key="5">
    <source>
        <dbReference type="Proteomes" id="UP000199435"/>
    </source>
</evidence>
<protein>
    <submittedName>
        <fullName evidence="4">RNA polymerase sigma-70 factor, ECF subfamily</fullName>
    </submittedName>
</protein>
<evidence type="ECO:0000259" key="3">
    <source>
        <dbReference type="Pfam" id="PF20239"/>
    </source>
</evidence>
<dbReference type="GO" id="GO:0006352">
    <property type="term" value="P:DNA-templated transcription initiation"/>
    <property type="evidence" value="ECO:0007669"/>
    <property type="project" value="InterPro"/>
</dbReference>
<dbReference type="SUPFAM" id="SSF88946">
    <property type="entry name" value="Sigma2 domain of RNA polymerase sigma factors"/>
    <property type="match status" value="1"/>
</dbReference>
<dbReference type="InterPro" id="IPR011990">
    <property type="entry name" value="TPR-like_helical_dom_sf"/>
</dbReference>
<dbReference type="InterPro" id="IPR013324">
    <property type="entry name" value="RNA_pol_sigma_r3/r4-like"/>
</dbReference>
<dbReference type="PANTHER" id="PTHR47756:SF2">
    <property type="entry name" value="BLL6612 PROTEIN"/>
    <property type="match status" value="1"/>
</dbReference>
<sequence length="415" mass="45908">MVNAPAAVQTANEIDRLIRTDGGRLMACLIARLRDFQLAEDCLQDALESALIHWGRHGLPRSPEAWLMRTAQRKAIDRIRRAANFRSKSDELAALIALDSEAAEPPEETAIPDERLRLIFTCCHPALDRKASVALTLRSISGLTTEEIARAFVVSTDAMAQRLVRARHKISKAGIPYSVAGPESWSERLDAVLAVIYLTFNEGYAASSDRHVRVDLCDEAIRLCRILLTLCPHEAEIEGLLALMLLHHSRAATRLGDLGEIIPLECQDRTAWNRTMIAEGTSLLERALRRGRPGVYQLQAAVAAVHAEAPSFQETDWREIALIYDALITVKPNPVFELNRIVALSYADGPAIALDRLAAIAGLLAEYQPYHAVRADILARLGKDDLARMAYEKAIELSGTEAERNFLGERMGRLA</sequence>
<dbReference type="InterPro" id="IPR013325">
    <property type="entry name" value="RNA_pol_sigma_r2"/>
</dbReference>
<evidence type="ECO:0000259" key="2">
    <source>
        <dbReference type="Pfam" id="PF08281"/>
    </source>
</evidence>
<dbReference type="EMBL" id="FMAH01000011">
    <property type="protein sequence ID" value="SCB25145.1"/>
    <property type="molecule type" value="Genomic_DNA"/>
</dbReference>
<proteinExistence type="predicted"/>
<dbReference type="InterPro" id="IPR013249">
    <property type="entry name" value="RNA_pol_sigma70_r4_t2"/>
</dbReference>
<name>A0A1C3VBU4_9HYPH</name>
<dbReference type="OrthoDB" id="9780299at2"/>
<dbReference type="Pfam" id="PF08281">
    <property type="entry name" value="Sigma70_r4_2"/>
    <property type="match status" value="1"/>
</dbReference>
<dbReference type="Pfam" id="PF04542">
    <property type="entry name" value="Sigma70_r2"/>
    <property type="match status" value="1"/>
</dbReference>
<organism evidence="4 5">
    <name type="scientific">Rhizobium miluonense</name>
    <dbReference type="NCBI Taxonomy" id="411945"/>
    <lineage>
        <taxon>Bacteria</taxon>
        <taxon>Pseudomonadati</taxon>
        <taxon>Pseudomonadota</taxon>
        <taxon>Alphaproteobacteria</taxon>
        <taxon>Hyphomicrobiales</taxon>
        <taxon>Rhizobiaceae</taxon>
        <taxon>Rhizobium/Agrobacterium group</taxon>
        <taxon>Rhizobium</taxon>
    </lineage>
</organism>
<evidence type="ECO:0000259" key="1">
    <source>
        <dbReference type="Pfam" id="PF04542"/>
    </source>
</evidence>
<feature type="domain" description="RNA polymerase sigma factor 70 region 4 type 2" evidence="2">
    <location>
        <begin position="119"/>
        <end position="169"/>
    </location>
</feature>
<dbReference type="Gene3D" id="1.10.10.10">
    <property type="entry name" value="Winged helix-like DNA-binding domain superfamily/Winged helix DNA-binding domain"/>
    <property type="match status" value="1"/>
</dbReference>
<dbReference type="InterPro" id="IPR036388">
    <property type="entry name" value="WH-like_DNA-bd_sf"/>
</dbReference>
<feature type="domain" description="DUF6596" evidence="3">
    <location>
        <begin position="188"/>
        <end position="287"/>
    </location>
</feature>
<feature type="domain" description="RNA polymerase sigma-70 region 2" evidence="1">
    <location>
        <begin position="19"/>
        <end position="83"/>
    </location>
</feature>
<dbReference type="Proteomes" id="UP000199435">
    <property type="component" value="Unassembled WGS sequence"/>
</dbReference>
<dbReference type="PANTHER" id="PTHR47756">
    <property type="entry name" value="BLL6612 PROTEIN-RELATED"/>
    <property type="match status" value="1"/>
</dbReference>
<gene>
    <name evidence="4" type="ORF">GA0061102_101118</name>
</gene>
<dbReference type="AlphaFoldDB" id="A0A1C3VBU4"/>
<keyword evidence="5" id="KW-1185">Reference proteome</keyword>
<evidence type="ECO:0000313" key="4">
    <source>
        <dbReference type="EMBL" id="SCB25145.1"/>
    </source>
</evidence>
<dbReference type="RefSeq" id="WP_092847194.1">
    <property type="nucleotide sequence ID" value="NZ_FMAH01000011.1"/>
</dbReference>
<dbReference type="InterPro" id="IPR046531">
    <property type="entry name" value="DUF6596"/>
</dbReference>
<dbReference type="SUPFAM" id="SSF88659">
    <property type="entry name" value="Sigma3 and sigma4 domains of RNA polymerase sigma factors"/>
    <property type="match status" value="1"/>
</dbReference>
<dbReference type="GO" id="GO:0003677">
    <property type="term" value="F:DNA binding"/>
    <property type="evidence" value="ECO:0007669"/>
    <property type="project" value="InterPro"/>
</dbReference>
<reference evidence="5" key="1">
    <citation type="submission" date="2016-08" db="EMBL/GenBank/DDBJ databases">
        <authorList>
            <person name="Varghese N."/>
            <person name="Submissions Spin"/>
        </authorList>
    </citation>
    <scope>NUCLEOTIDE SEQUENCE [LARGE SCALE GENOMIC DNA]</scope>
    <source>
        <strain evidence="5">HAMBI 2971</strain>
    </source>
</reference>
<dbReference type="InterPro" id="IPR007627">
    <property type="entry name" value="RNA_pol_sigma70_r2"/>
</dbReference>
<dbReference type="STRING" id="411945.GA0061102_101118"/>
<dbReference type="InterPro" id="IPR014284">
    <property type="entry name" value="RNA_pol_sigma-70_dom"/>
</dbReference>
<dbReference type="NCBIfam" id="TIGR02937">
    <property type="entry name" value="sigma70-ECF"/>
    <property type="match status" value="1"/>
</dbReference>
<accession>A0A1C3VBU4</accession>